<protein>
    <recommendedName>
        <fullName evidence="2">DCD domain-containing protein</fullName>
    </recommendedName>
</protein>
<dbReference type="InterPro" id="IPR013989">
    <property type="entry name" value="Dev_and_cell_death_domain"/>
</dbReference>
<dbReference type="PROSITE" id="PS51222">
    <property type="entry name" value="DCD"/>
    <property type="match status" value="1"/>
</dbReference>
<dbReference type="PANTHER" id="PTHR46034:SF23">
    <property type="entry name" value="DCD (DEVELOPMENT AND CELL DEATH) DOMAIN PROTEIN"/>
    <property type="match status" value="1"/>
</dbReference>
<evidence type="ECO:0000313" key="4">
    <source>
        <dbReference type="Proteomes" id="UP000594638"/>
    </source>
</evidence>
<gene>
    <name evidence="3" type="ORF">OLEA9_A011775</name>
</gene>
<feature type="domain" description="DCD" evidence="2">
    <location>
        <begin position="34"/>
        <end position="195"/>
    </location>
</feature>
<accession>A0A8S0RJ73</accession>
<sequence length="269" mass="30824">MGRKRNTKMPPKKEKSESSSLGNFSLDARNLRNHELGAVVFGCKHHTMDECLSKKLFGLPARHFSYVKNVSTGLPLFLFNYSDRTLHGIFEAAGPGQMNIDPYAWIANEGTERTAYPAQVYKLLVLHALYHMVWQINECIVLFSFKVRVSVRKRCQPLFEDKFGPVIGQNYYERRLFWFELDKGQTRKLIELFSSSPMPQNIPRPPTTRICHALPSSVVAKPADRIENPVLEDVIGGNLCCVSHDQVSRVSDAIWKENTNKKWSYLFKS</sequence>
<name>A0A8S0RJ73_OLEEU</name>
<dbReference type="EMBL" id="CACTIH010003630">
    <property type="protein sequence ID" value="CAA2979530.1"/>
    <property type="molecule type" value="Genomic_DNA"/>
</dbReference>
<dbReference type="Pfam" id="PF10539">
    <property type="entry name" value="Dev_Cell_Death"/>
    <property type="match status" value="2"/>
</dbReference>
<proteinExistence type="predicted"/>
<dbReference type="AlphaFoldDB" id="A0A8S0RJ73"/>
<organism evidence="3 4">
    <name type="scientific">Olea europaea subsp. europaea</name>
    <dbReference type="NCBI Taxonomy" id="158383"/>
    <lineage>
        <taxon>Eukaryota</taxon>
        <taxon>Viridiplantae</taxon>
        <taxon>Streptophyta</taxon>
        <taxon>Embryophyta</taxon>
        <taxon>Tracheophyta</taxon>
        <taxon>Spermatophyta</taxon>
        <taxon>Magnoliopsida</taxon>
        <taxon>eudicotyledons</taxon>
        <taxon>Gunneridae</taxon>
        <taxon>Pentapetalae</taxon>
        <taxon>asterids</taxon>
        <taxon>lamiids</taxon>
        <taxon>Lamiales</taxon>
        <taxon>Oleaceae</taxon>
        <taxon>Oleeae</taxon>
        <taxon>Olea</taxon>
    </lineage>
</organism>
<dbReference type="GO" id="GO:0034976">
    <property type="term" value="P:response to endoplasmic reticulum stress"/>
    <property type="evidence" value="ECO:0007669"/>
    <property type="project" value="InterPro"/>
</dbReference>
<feature type="region of interest" description="Disordered" evidence="1">
    <location>
        <begin position="1"/>
        <end position="22"/>
    </location>
</feature>
<dbReference type="SMART" id="SM00767">
    <property type="entry name" value="DCD"/>
    <property type="match status" value="1"/>
</dbReference>
<dbReference type="PANTHER" id="PTHR46034">
    <property type="match status" value="1"/>
</dbReference>
<dbReference type="Proteomes" id="UP000594638">
    <property type="component" value="Unassembled WGS sequence"/>
</dbReference>
<evidence type="ECO:0000259" key="2">
    <source>
        <dbReference type="PROSITE" id="PS51222"/>
    </source>
</evidence>
<dbReference type="OrthoDB" id="45365at2759"/>
<comment type="caution">
    <text evidence="3">The sequence shown here is derived from an EMBL/GenBank/DDBJ whole genome shotgun (WGS) entry which is preliminary data.</text>
</comment>
<evidence type="ECO:0000313" key="3">
    <source>
        <dbReference type="EMBL" id="CAA2979530.1"/>
    </source>
</evidence>
<keyword evidence="4" id="KW-1185">Reference proteome</keyword>
<reference evidence="3 4" key="1">
    <citation type="submission" date="2019-12" db="EMBL/GenBank/DDBJ databases">
        <authorList>
            <person name="Alioto T."/>
            <person name="Alioto T."/>
            <person name="Gomez Garrido J."/>
        </authorList>
    </citation>
    <scope>NUCLEOTIDE SEQUENCE [LARGE SCALE GENOMIC DNA]</scope>
</reference>
<dbReference type="InterPro" id="IPR044832">
    <property type="entry name" value="NRP-like"/>
</dbReference>
<evidence type="ECO:0000256" key="1">
    <source>
        <dbReference type="SAM" id="MobiDB-lite"/>
    </source>
</evidence>
<dbReference type="Gramene" id="OE9A011775T1">
    <property type="protein sequence ID" value="OE9A011775C1"/>
    <property type="gene ID" value="OE9A011775"/>
</dbReference>